<proteinExistence type="predicted"/>
<accession>A0A8R7R7F6</accession>
<evidence type="ECO:0000313" key="1">
    <source>
        <dbReference type="EnsemblPlants" id="TuG1812G0700006137.01.T01.cds445836"/>
    </source>
</evidence>
<dbReference type="Proteomes" id="UP000015106">
    <property type="component" value="Chromosome 7"/>
</dbReference>
<sequence length="163" mass="18012">MDCSLTDVGYSGPKFTWCNKQDPDCHVKCRLDRAAANGAFTGMFDGCGVENLIATSLDHYPMLVLLGGRTQQARRSPVQQGFRYEEMWLLADDYRETLERVWVEDLRGGMAVPSLQVHNGPNLKHVDALCDPGARRPSAVFGSRLGAWSAVLLPSGLRLPLHP</sequence>
<reference evidence="1" key="2">
    <citation type="submission" date="2018-03" db="EMBL/GenBank/DDBJ databases">
        <title>The Triticum urartu genome reveals the dynamic nature of wheat genome evolution.</title>
        <authorList>
            <person name="Ling H."/>
            <person name="Ma B."/>
            <person name="Shi X."/>
            <person name="Liu H."/>
            <person name="Dong L."/>
            <person name="Sun H."/>
            <person name="Cao Y."/>
            <person name="Gao Q."/>
            <person name="Zheng S."/>
            <person name="Li Y."/>
            <person name="Yu Y."/>
            <person name="Du H."/>
            <person name="Qi M."/>
            <person name="Li Y."/>
            <person name="Yu H."/>
            <person name="Cui Y."/>
            <person name="Wang N."/>
            <person name="Chen C."/>
            <person name="Wu H."/>
            <person name="Zhao Y."/>
            <person name="Zhang J."/>
            <person name="Li Y."/>
            <person name="Zhou W."/>
            <person name="Zhang B."/>
            <person name="Hu W."/>
            <person name="Eijk M."/>
            <person name="Tang J."/>
            <person name="Witsenboer H."/>
            <person name="Zhao S."/>
            <person name="Li Z."/>
            <person name="Zhang A."/>
            <person name="Wang D."/>
            <person name="Liang C."/>
        </authorList>
    </citation>
    <scope>NUCLEOTIDE SEQUENCE [LARGE SCALE GENOMIC DNA]</scope>
    <source>
        <strain evidence="1">cv. G1812</strain>
    </source>
</reference>
<reference evidence="2" key="1">
    <citation type="journal article" date="2013" name="Nature">
        <title>Draft genome of the wheat A-genome progenitor Triticum urartu.</title>
        <authorList>
            <person name="Ling H.Q."/>
            <person name="Zhao S."/>
            <person name="Liu D."/>
            <person name="Wang J."/>
            <person name="Sun H."/>
            <person name="Zhang C."/>
            <person name="Fan H."/>
            <person name="Li D."/>
            <person name="Dong L."/>
            <person name="Tao Y."/>
            <person name="Gao C."/>
            <person name="Wu H."/>
            <person name="Li Y."/>
            <person name="Cui Y."/>
            <person name="Guo X."/>
            <person name="Zheng S."/>
            <person name="Wang B."/>
            <person name="Yu K."/>
            <person name="Liang Q."/>
            <person name="Yang W."/>
            <person name="Lou X."/>
            <person name="Chen J."/>
            <person name="Feng M."/>
            <person name="Jian J."/>
            <person name="Zhang X."/>
            <person name="Luo G."/>
            <person name="Jiang Y."/>
            <person name="Liu J."/>
            <person name="Wang Z."/>
            <person name="Sha Y."/>
            <person name="Zhang B."/>
            <person name="Wu H."/>
            <person name="Tang D."/>
            <person name="Shen Q."/>
            <person name="Xue P."/>
            <person name="Zou S."/>
            <person name="Wang X."/>
            <person name="Liu X."/>
            <person name="Wang F."/>
            <person name="Yang Y."/>
            <person name="An X."/>
            <person name="Dong Z."/>
            <person name="Zhang K."/>
            <person name="Zhang X."/>
            <person name="Luo M.C."/>
            <person name="Dvorak J."/>
            <person name="Tong Y."/>
            <person name="Wang J."/>
            <person name="Yang H."/>
            <person name="Li Z."/>
            <person name="Wang D."/>
            <person name="Zhang A."/>
            <person name="Wang J."/>
        </authorList>
    </citation>
    <scope>NUCLEOTIDE SEQUENCE</scope>
    <source>
        <strain evidence="2">cv. G1812</strain>
    </source>
</reference>
<dbReference type="PANTHER" id="PTHR33710">
    <property type="entry name" value="BNAC02G09200D PROTEIN"/>
    <property type="match status" value="1"/>
</dbReference>
<dbReference type="EnsemblPlants" id="TuG1812G0700006137.01.T01">
    <property type="protein sequence ID" value="TuG1812G0700006137.01.T01.cds445836"/>
    <property type="gene ID" value="TuG1812G0700006137.01"/>
</dbReference>
<dbReference type="Gramene" id="TuG1812G0700006137.01.T01">
    <property type="protein sequence ID" value="TuG1812G0700006137.01.T01.cds445836"/>
    <property type="gene ID" value="TuG1812G0700006137.01"/>
</dbReference>
<dbReference type="InterPro" id="IPR036691">
    <property type="entry name" value="Endo/exonu/phosph_ase_sf"/>
</dbReference>
<dbReference type="AlphaFoldDB" id="A0A8R7R7F6"/>
<keyword evidence="2" id="KW-1185">Reference proteome</keyword>
<name>A0A8R7R7F6_TRIUA</name>
<evidence type="ECO:0000313" key="2">
    <source>
        <dbReference type="Proteomes" id="UP000015106"/>
    </source>
</evidence>
<dbReference type="SUPFAM" id="SSF56219">
    <property type="entry name" value="DNase I-like"/>
    <property type="match status" value="1"/>
</dbReference>
<reference evidence="1" key="3">
    <citation type="submission" date="2022-06" db="UniProtKB">
        <authorList>
            <consortium name="EnsemblPlants"/>
        </authorList>
    </citation>
    <scope>IDENTIFICATION</scope>
</reference>
<dbReference type="PANTHER" id="PTHR33710:SF62">
    <property type="entry name" value="DUF4283 DOMAIN PROTEIN"/>
    <property type="match status" value="1"/>
</dbReference>
<organism evidence="1 2">
    <name type="scientific">Triticum urartu</name>
    <name type="common">Red wild einkorn</name>
    <name type="synonym">Crithodium urartu</name>
    <dbReference type="NCBI Taxonomy" id="4572"/>
    <lineage>
        <taxon>Eukaryota</taxon>
        <taxon>Viridiplantae</taxon>
        <taxon>Streptophyta</taxon>
        <taxon>Embryophyta</taxon>
        <taxon>Tracheophyta</taxon>
        <taxon>Spermatophyta</taxon>
        <taxon>Magnoliopsida</taxon>
        <taxon>Liliopsida</taxon>
        <taxon>Poales</taxon>
        <taxon>Poaceae</taxon>
        <taxon>BOP clade</taxon>
        <taxon>Pooideae</taxon>
        <taxon>Triticodae</taxon>
        <taxon>Triticeae</taxon>
        <taxon>Triticinae</taxon>
        <taxon>Triticum</taxon>
    </lineage>
</organism>
<protein>
    <submittedName>
        <fullName evidence="1">Uncharacterized protein</fullName>
    </submittedName>
</protein>